<proteinExistence type="predicted"/>
<sequence>MIKRTPLAGAILMATAMSVQAAPSSYTPIASNIGYGDASNPNTLYSPLANPANNALTAADMEGSRFGLGATVQIQAEFDGLEGSKDFLDDKIKPILDKGTYTPQDAIDLQNLTNEFLTKYNHGNFSTIAGATVPLVVKHSFLGGGLSFDYTRQVGAKGYVIKQNDVSAYDNGGNLAISSGDAALGVGYKQLDEFAVSYGFDVLKSDSGALSLGITARYLNLMSNVKLVDFSEIADDNLGNSSKNTDDYIKDIDSGSSDSNFTADIGLNWTGQNYMIGVVGMNLTSPKFDINNKSAAATSASFSSYIDSKFELKPQYRIGAQIFSQNRKWTLAGSYDLNKANDLNNEDTQWWTTSVSYATNSAWYIPDVRLGLRGNMVGTEYTYGTAGLTFGFLTLDVASTTTDFSGISDKQKDAGAMASVGVEFDF</sequence>
<name>A0A451G454_9GAMM</name>
<evidence type="ECO:0000256" key="1">
    <source>
        <dbReference type="SAM" id="SignalP"/>
    </source>
</evidence>
<feature type="chain" id="PRO_5019021969" evidence="1">
    <location>
        <begin position="22"/>
        <end position="426"/>
    </location>
</feature>
<dbReference type="EMBL" id="CP035033">
    <property type="protein sequence ID" value="QAB14239.1"/>
    <property type="molecule type" value="Genomic_DNA"/>
</dbReference>
<keyword evidence="1" id="KW-0732">Signal</keyword>
<dbReference type="AlphaFoldDB" id="A0A451G454"/>
<dbReference type="Pfam" id="PF13729">
    <property type="entry name" value="TraF_2"/>
    <property type="match status" value="1"/>
</dbReference>
<protein>
    <submittedName>
        <fullName evidence="2">Type IX secretion system membrane protein PorP/SprF</fullName>
    </submittedName>
</protein>
<evidence type="ECO:0000313" key="3">
    <source>
        <dbReference type="Proteomes" id="UP000285478"/>
    </source>
</evidence>
<dbReference type="KEGG" id="htr:EPV75_00405"/>
<dbReference type="RefSeq" id="WP_128384090.1">
    <property type="nucleotide sequence ID" value="NZ_CP035033.1"/>
</dbReference>
<keyword evidence="3" id="KW-1185">Reference proteome</keyword>
<gene>
    <name evidence="2" type="ORF">EPV75_00405</name>
</gene>
<organism evidence="2 3">
    <name type="scientific">Hydrogenovibrio thermophilus</name>
    <dbReference type="NCBI Taxonomy" id="265883"/>
    <lineage>
        <taxon>Bacteria</taxon>
        <taxon>Pseudomonadati</taxon>
        <taxon>Pseudomonadota</taxon>
        <taxon>Gammaproteobacteria</taxon>
        <taxon>Thiotrichales</taxon>
        <taxon>Piscirickettsiaceae</taxon>
        <taxon>Hydrogenovibrio</taxon>
    </lineage>
</organism>
<reference evidence="2 3" key="1">
    <citation type="journal article" date="2018" name="Environ. Microbiol.">
        <title>Genomes of ubiquitous marine and hypersaline Hydrogenovibrio, Thiomicrorhabdus and Thiomicrospira spp. encode a diversity of mechanisms to sustain chemolithoautotrophy in heterogeneous environments.</title>
        <authorList>
            <person name="Scott K.M."/>
            <person name="Williams J."/>
            <person name="Porter C.M.B."/>
            <person name="Russel S."/>
            <person name="Harmer T.L."/>
            <person name="Paul J.H."/>
            <person name="Antonen K.M."/>
            <person name="Bridges M.K."/>
            <person name="Camper G.J."/>
            <person name="Campla C.K."/>
            <person name="Casella L.G."/>
            <person name="Chase E."/>
            <person name="Conrad J.W."/>
            <person name="Cruz M.C."/>
            <person name="Dunlap D.S."/>
            <person name="Duran L."/>
            <person name="Fahsbender E.M."/>
            <person name="Goldsmith D.B."/>
            <person name="Keeley R.F."/>
            <person name="Kondoff M.R."/>
            <person name="Kussy B.I."/>
            <person name="Lane M.K."/>
            <person name="Lawler S."/>
            <person name="Leigh B.A."/>
            <person name="Lewis C."/>
            <person name="Lostal L.M."/>
            <person name="Marking D."/>
            <person name="Mancera P.A."/>
            <person name="McClenthan E.C."/>
            <person name="McIntyre E.A."/>
            <person name="Mine J.A."/>
            <person name="Modi S."/>
            <person name="Moore B.D."/>
            <person name="Morgan W.A."/>
            <person name="Nelson K.M."/>
            <person name="Nguyen K.N."/>
            <person name="Ogburn N."/>
            <person name="Parrino D.G."/>
            <person name="Pedapudi A.D."/>
            <person name="Pelham R.P."/>
            <person name="Preece A.M."/>
            <person name="Rampersad E.A."/>
            <person name="Richardson J.C."/>
            <person name="Rodgers C.M."/>
            <person name="Schaffer B.L."/>
            <person name="Sheridan N.E."/>
            <person name="Solone M.R."/>
            <person name="Staley Z.R."/>
            <person name="Tabuchi M."/>
            <person name="Waide R.J."/>
            <person name="Wanjugi P.W."/>
            <person name="Young S."/>
            <person name="Clum A."/>
            <person name="Daum C."/>
            <person name="Huntemann M."/>
            <person name="Ivanova N."/>
            <person name="Kyrpides N."/>
            <person name="Mikhailova N."/>
            <person name="Palaniappan K."/>
            <person name="Pillay M."/>
            <person name="Reddy T.B.K."/>
            <person name="Shapiro N."/>
            <person name="Stamatis D."/>
            <person name="Varghese N."/>
            <person name="Woyke T."/>
            <person name="Boden R."/>
            <person name="Freyermuth S.K."/>
            <person name="Kerfeld C.A."/>
        </authorList>
    </citation>
    <scope>NUCLEOTIDE SEQUENCE [LARGE SCALE GENOMIC DNA]</scope>
    <source>
        <strain evidence="2 3">JR-2</strain>
    </source>
</reference>
<dbReference type="Proteomes" id="UP000285478">
    <property type="component" value="Chromosome"/>
</dbReference>
<feature type="signal peptide" evidence="1">
    <location>
        <begin position="1"/>
        <end position="21"/>
    </location>
</feature>
<accession>A0A451G454</accession>
<dbReference type="InterPro" id="IPR032811">
    <property type="entry name" value="Put_conjugal_transfer"/>
</dbReference>
<evidence type="ECO:0000313" key="2">
    <source>
        <dbReference type="EMBL" id="QAB14239.1"/>
    </source>
</evidence>